<keyword evidence="7" id="KW-1185">Reference proteome</keyword>
<evidence type="ECO:0000313" key="7">
    <source>
        <dbReference type="Proteomes" id="UP000014977"/>
    </source>
</evidence>
<dbReference type="PRINTS" id="PR00455">
    <property type="entry name" value="HTHTETR"/>
</dbReference>
<dbReference type="GO" id="GO:0003700">
    <property type="term" value="F:DNA-binding transcription factor activity"/>
    <property type="evidence" value="ECO:0007669"/>
    <property type="project" value="TreeGrafter"/>
</dbReference>
<dbReference type="STRING" id="897.B2D07_01605"/>
<evidence type="ECO:0000256" key="2">
    <source>
        <dbReference type="ARBA" id="ARBA00023125"/>
    </source>
</evidence>
<evidence type="ECO:0000313" key="6">
    <source>
        <dbReference type="EMBL" id="EPR41807.1"/>
    </source>
</evidence>
<evidence type="ECO:0000259" key="5">
    <source>
        <dbReference type="PROSITE" id="PS50977"/>
    </source>
</evidence>
<dbReference type="EMBL" id="ATHJ01000072">
    <property type="protein sequence ID" value="EPR41807.1"/>
    <property type="molecule type" value="Genomic_DNA"/>
</dbReference>
<keyword evidence="3" id="KW-0804">Transcription</keyword>
<keyword evidence="1" id="KW-0805">Transcription regulation</keyword>
<dbReference type="PANTHER" id="PTHR30055">
    <property type="entry name" value="HTH-TYPE TRANSCRIPTIONAL REGULATOR RUTR"/>
    <property type="match status" value="1"/>
</dbReference>
<dbReference type="SUPFAM" id="SSF46689">
    <property type="entry name" value="Homeodomain-like"/>
    <property type="match status" value="1"/>
</dbReference>
<dbReference type="SUPFAM" id="SSF48498">
    <property type="entry name" value="Tetracyclin repressor-like, C-terminal domain"/>
    <property type="match status" value="1"/>
</dbReference>
<evidence type="ECO:0000256" key="1">
    <source>
        <dbReference type="ARBA" id="ARBA00023015"/>
    </source>
</evidence>
<dbReference type="InterPro" id="IPR050109">
    <property type="entry name" value="HTH-type_TetR-like_transc_reg"/>
</dbReference>
<comment type="caution">
    <text evidence="6">The sequence shown here is derived from an EMBL/GenBank/DDBJ whole genome shotgun (WGS) entry which is preliminary data.</text>
</comment>
<dbReference type="InterPro" id="IPR036271">
    <property type="entry name" value="Tet_transcr_reg_TetR-rel_C_sf"/>
</dbReference>
<dbReference type="PROSITE" id="PS50977">
    <property type="entry name" value="HTH_TETR_2"/>
    <property type="match status" value="1"/>
</dbReference>
<dbReference type="eggNOG" id="COG1309">
    <property type="taxonomic scope" value="Bacteria"/>
</dbReference>
<feature type="DNA-binding region" description="H-T-H motif" evidence="4">
    <location>
        <begin position="32"/>
        <end position="51"/>
    </location>
</feature>
<dbReference type="InterPro" id="IPR009057">
    <property type="entry name" value="Homeodomain-like_sf"/>
</dbReference>
<name>S7TXN3_DESML</name>
<evidence type="ECO:0000256" key="3">
    <source>
        <dbReference type="ARBA" id="ARBA00023163"/>
    </source>
</evidence>
<reference evidence="6 7" key="1">
    <citation type="journal article" date="2013" name="Genome Announc.">
        <title>Draft genome sequences for three mercury-methylating, sulfate-reducing bacteria.</title>
        <authorList>
            <person name="Brown S.D."/>
            <person name="Hurt R.A.Jr."/>
            <person name="Gilmour C.C."/>
            <person name="Elias D.A."/>
        </authorList>
    </citation>
    <scope>NUCLEOTIDE SEQUENCE [LARGE SCALE GENOMIC DNA]</scope>
    <source>
        <strain evidence="6 7">DSM 2059</strain>
    </source>
</reference>
<proteinExistence type="predicted"/>
<dbReference type="AlphaFoldDB" id="S7TXN3"/>
<dbReference type="Gene3D" id="1.10.10.60">
    <property type="entry name" value="Homeodomain-like"/>
    <property type="match status" value="1"/>
</dbReference>
<evidence type="ECO:0000256" key="4">
    <source>
        <dbReference type="PROSITE-ProRule" id="PRU00335"/>
    </source>
</evidence>
<protein>
    <submittedName>
        <fullName evidence="6">Transcriptional regulator, TetR family</fullName>
    </submittedName>
</protein>
<keyword evidence="2 4" id="KW-0238">DNA-binding</keyword>
<dbReference type="GO" id="GO:0000976">
    <property type="term" value="F:transcription cis-regulatory region binding"/>
    <property type="evidence" value="ECO:0007669"/>
    <property type="project" value="TreeGrafter"/>
</dbReference>
<dbReference type="InterPro" id="IPR013570">
    <property type="entry name" value="Tscrpt_reg_YsiA_C"/>
</dbReference>
<dbReference type="InterPro" id="IPR001647">
    <property type="entry name" value="HTH_TetR"/>
</dbReference>
<accession>S7TXN3</accession>
<dbReference type="Pfam" id="PF00440">
    <property type="entry name" value="TetR_N"/>
    <property type="match status" value="1"/>
</dbReference>
<feature type="domain" description="HTH tetR-type" evidence="5">
    <location>
        <begin position="9"/>
        <end position="69"/>
    </location>
</feature>
<dbReference type="Proteomes" id="UP000014977">
    <property type="component" value="Unassembled WGS sequence"/>
</dbReference>
<dbReference type="PANTHER" id="PTHR30055:SF240">
    <property type="entry name" value="HTH-TYPE TRANSCRIPTIONAL REGULATOR ACRR"/>
    <property type="match status" value="1"/>
</dbReference>
<sequence length="202" mass="22581">MTKRRFVTEIRQDQIVEAALDIVRTGGTRRLSVAAVAAKVGIVPSAVYRHFRNKGDIVTSVLRLIRSRLDAHFKAVERLEIDAVDMLHRLFNRHIALIAGNSAIPRIVFSEEVLGGMPEKQEELYDIIRDVLGRVESIVSHGQAEGTIRGDISARDIAVAFFGMIQPAAVIWHISGGEFDLMRHSRSAWRLFSDSLQIRCGP</sequence>
<dbReference type="Pfam" id="PF08359">
    <property type="entry name" value="TetR_C_4"/>
    <property type="match status" value="1"/>
</dbReference>
<gene>
    <name evidence="6" type="ORF">dsmv_0107</name>
</gene>
<organism evidence="6 7">
    <name type="scientific">Desulfococcus multivorans DSM 2059</name>
    <dbReference type="NCBI Taxonomy" id="1121405"/>
    <lineage>
        <taxon>Bacteria</taxon>
        <taxon>Pseudomonadati</taxon>
        <taxon>Thermodesulfobacteriota</taxon>
        <taxon>Desulfobacteria</taxon>
        <taxon>Desulfobacterales</taxon>
        <taxon>Desulfococcaceae</taxon>
        <taxon>Desulfococcus</taxon>
    </lineage>
</organism>
<dbReference type="Gene3D" id="1.10.357.10">
    <property type="entry name" value="Tetracycline Repressor, domain 2"/>
    <property type="match status" value="1"/>
</dbReference>